<reference evidence="1 2" key="1">
    <citation type="submission" date="2023-07" db="EMBL/GenBank/DDBJ databases">
        <title>Sorghum-associated microbial communities from plants grown in Nebraska, USA.</title>
        <authorList>
            <person name="Schachtman D."/>
        </authorList>
    </citation>
    <scope>NUCLEOTIDE SEQUENCE [LARGE SCALE GENOMIC DNA]</scope>
    <source>
        <strain evidence="1 2">584</strain>
    </source>
</reference>
<dbReference type="Gene3D" id="3.20.170.20">
    <property type="entry name" value="Protein of unknown function DUF952"/>
    <property type="match status" value="1"/>
</dbReference>
<dbReference type="InterPro" id="IPR009297">
    <property type="entry name" value="DUF952"/>
</dbReference>
<name>A0ABU1JVL8_9PROT</name>
<keyword evidence="2" id="KW-1185">Reference proteome</keyword>
<dbReference type="PANTHER" id="PTHR34129">
    <property type="entry name" value="BLR1139 PROTEIN"/>
    <property type="match status" value="1"/>
</dbReference>
<dbReference type="PANTHER" id="PTHR34129:SF1">
    <property type="entry name" value="DUF952 DOMAIN-CONTAINING PROTEIN"/>
    <property type="match status" value="1"/>
</dbReference>
<evidence type="ECO:0000313" key="1">
    <source>
        <dbReference type="EMBL" id="MDR6292672.1"/>
    </source>
</evidence>
<dbReference type="Proteomes" id="UP001262410">
    <property type="component" value="Unassembled WGS sequence"/>
</dbReference>
<dbReference type="SUPFAM" id="SSF56399">
    <property type="entry name" value="ADP-ribosylation"/>
    <property type="match status" value="1"/>
</dbReference>
<dbReference type="RefSeq" id="WP_309798963.1">
    <property type="nucleotide sequence ID" value="NZ_JAVDPW010000009.1"/>
</dbReference>
<organism evidence="1 2">
    <name type="scientific">Inquilinus ginsengisoli</name>
    <dbReference type="NCBI Taxonomy" id="363840"/>
    <lineage>
        <taxon>Bacteria</taxon>
        <taxon>Pseudomonadati</taxon>
        <taxon>Pseudomonadota</taxon>
        <taxon>Alphaproteobacteria</taxon>
        <taxon>Rhodospirillales</taxon>
        <taxon>Rhodospirillaceae</taxon>
        <taxon>Inquilinus</taxon>
    </lineage>
</organism>
<dbReference type="Pfam" id="PF06108">
    <property type="entry name" value="DUF952"/>
    <property type="match status" value="1"/>
</dbReference>
<sequence>MTGHIYKICSAAEWRDAEAAGAYRGSAVDHRDGFIHFSTAEQAGETAARYFAGQADLVLVAVDVAALGDALRWEPSRGGALFPHLYAELPLAAVTRVAPLPLVDGRHVFPPVP</sequence>
<dbReference type="EMBL" id="JAVDPW010000009">
    <property type="protein sequence ID" value="MDR6292672.1"/>
    <property type="molecule type" value="Genomic_DNA"/>
</dbReference>
<proteinExistence type="predicted"/>
<gene>
    <name evidence="1" type="ORF">E9232_005212</name>
</gene>
<accession>A0ABU1JVL8</accession>
<protein>
    <submittedName>
        <fullName evidence="1">Uncharacterized protein (DUF952 family)</fullName>
    </submittedName>
</protein>
<evidence type="ECO:0000313" key="2">
    <source>
        <dbReference type="Proteomes" id="UP001262410"/>
    </source>
</evidence>
<comment type="caution">
    <text evidence="1">The sequence shown here is derived from an EMBL/GenBank/DDBJ whole genome shotgun (WGS) entry which is preliminary data.</text>
</comment>